<dbReference type="AlphaFoldDB" id="A0A4Y7JBV2"/>
<reference evidence="8 9" key="1">
    <citation type="journal article" date="2018" name="Science">
        <title>The opium poppy genome and morphinan production.</title>
        <authorList>
            <person name="Guo L."/>
            <person name="Winzer T."/>
            <person name="Yang X."/>
            <person name="Li Y."/>
            <person name="Ning Z."/>
            <person name="He Z."/>
            <person name="Teodor R."/>
            <person name="Lu Y."/>
            <person name="Bowser T.A."/>
            <person name="Graham I.A."/>
            <person name="Ye K."/>
        </authorList>
    </citation>
    <scope>NUCLEOTIDE SEQUENCE [LARGE SCALE GENOMIC DNA]</scope>
    <source>
        <strain evidence="9">cv. HN1</strain>
        <tissue evidence="8">Leaves</tissue>
    </source>
</reference>
<evidence type="ECO:0000256" key="1">
    <source>
        <dbReference type="ARBA" id="ARBA00003935"/>
    </source>
</evidence>
<dbReference type="GO" id="GO:0005829">
    <property type="term" value="C:cytosol"/>
    <property type="evidence" value="ECO:0007669"/>
    <property type="project" value="TreeGrafter"/>
</dbReference>
<evidence type="ECO:0000313" key="8">
    <source>
        <dbReference type="EMBL" id="RZC57996.1"/>
    </source>
</evidence>
<dbReference type="InterPro" id="IPR006196">
    <property type="entry name" value="RNA-binding_domain_S1_IF1"/>
</dbReference>
<comment type="similarity">
    <text evidence="2">Belongs to the IF-1 family.</text>
</comment>
<name>A0A4Y7JBV2_PAPSO</name>
<dbReference type="SUPFAM" id="SSF50249">
    <property type="entry name" value="Nucleic acid-binding proteins"/>
    <property type="match status" value="1"/>
</dbReference>
<dbReference type="STRING" id="3469.A0A4Y7JBV2"/>
<dbReference type="PROSITE" id="PS50832">
    <property type="entry name" value="S1_IF1_TYPE"/>
    <property type="match status" value="1"/>
</dbReference>
<dbReference type="GO" id="GO:0043022">
    <property type="term" value="F:ribosome binding"/>
    <property type="evidence" value="ECO:0007669"/>
    <property type="project" value="TreeGrafter"/>
</dbReference>
<dbReference type="Proteomes" id="UP000316621">
    <property type="component" value="Chromosome 4"/>
</dbReference>
<accession>A0A4Y7JBV2</accession>
<dbReference type="PANTHER" id="PTHR33370:SF1">
    <property type="entry name" value="TRANSLATION INITIATION FACTOR IF-1, CHLOROPLASTIC"/>
    <property type="match status" value="1"/>
</dbReference>
<dbReference type="InterPro" id="IPR004368">
    <property type="entry name" value="TIF_IF1"/>
</dbReference>
<evidence type="ECO:0000256" key="6">
    <source>
        <dbReference type="PROSITE-ProRule" id="PRU00181"/>
    </source>
</evidence>
<proteinExistence type="inferred from homology"/>
<dbReference type="PANTHER" id="PTHR33370">
    <property type="entry name" value="TRANSLATION INITIATION FACTOR IF-1, CHLOROPLASTIC"/>
    <property type="match status" value="1"/>
</dbReference>
<dbReference type="Gramene" id="RZC57996">
    <property type="protein sequence ID" value="RZC57996"/>
    <property type="gene ID" value="C5167_005318"/>
</dbReference>
<dbReference type="EMBL" id="CM010718">
    <property type="protein sequence ID" value="RZC57996.1"/>
    <property type="molecule type" value="Genomic_DNA"/>
</dbReference>
<evidence type="ECO:0000256" key="3">
    <source>
        <dbReference type="ARBA" id="ARBA00011599"/>
    </source>
</evidence>
<dbReference type="Gene3D" id="2.40.50.140">
    <property type="entry name" value="Nucleic acid-binding proteins"/>
    <property type="match status" value="1"/>
</dbReference>
<sequence length="71" mass="8572">MAMFREGSDIVFIRIIPGDKVKIEVSRYDSTRGRIIYRLRNKIRMIRCFFDIILWGYNSRLKIPRDLFSSK</sequence>
<organism evidence="8 9">
    <name type="scientific">Papaver somniferum</name>
    <name type="common">Opium poppy</name>
    <dbReference type="NCBI Taxonomy" id="3469"/>
    <lineage>
        <taxon>Eukaryota</taxon>
        <taxon>Viridiplantae</taxon>
        <taxon>Streptophyta</taxon>
        <taxon>Embryophyta</taxon>
        <taxon>Tracheophyta</taxon>
        <taxon>Spermatophyta</taxon>
        <taxon>Magnoliopsida</taxon>
        <taxon>Ranunculales</taxon>
        <taxon>Papaveraceae</taxon>
        <taxon>Papaveroideae</taxon>
        <taxon>Papaver</taxon>
    </lineage>
</organism>
<protein>
    <recommendedName>
        <fullName evidence="7">S1-like domain-containing protein</fullName>
    </recommendedName>
</protein>
<dbReference type="GO" id="GO:0003743">
    <property type="term" value="F:translation initiation factor activity"/>
    <property type="evidence" value="ECO:0007669"/>
    <property type="project" value="UniProtKB-UniRule"/>
</dbReference>
<evidence type="ECO:0000256" key="4">
    <source>
        <dbReference type="ARBA" id="ARBA00022540"/>
    </source>
</evidence>
<evidence type="ECO:0000256" key="2">
    <source>
        <dbReference type="ARBA" id="ARBA00010939"/>
    </source>
</evidence>
<comment type="subunit">
    <text evidence="3">Component of the 30S ribosomal translation pre-initiation complex which assembles on the 30S ribosome in the order IF-2 and IF-3, IF-1 and N-formylmethionyl-tRNA(fMet); mRNA recruitment can occur at any time during PIC assembly.</text>
</comment>
<comment type="function">
    <text evidence="1">One of the essential components for the initiation of protein synthesis. Stabilizes the binding of IF-2 and IF-3 on the 30S subunit to which N-formylmethionyl-tRNA(fMet) subsequently binds. Helps modulate mRNA selection, yielding the 30S pre-initiation complex (PIC). Upon addition of the 50S ribosomal subunit IF-1, IF-2 and IF-3 are released leaving the mature 70S translation initiation complex.</text>
</comment>
<dbReference type="InterPro" id="IPR012340">
    <property type="entry name" value="NA-bd_OB-fold"/>
</dbReference>
<dbReference type="GO" id="GO:0003723">
    <property type="term" value="F:RNA binding"/>
    <property type="evidence" value="ECO:0007669"/>
    <property type="project" value="InterPro"/>
</dbReference>
<keyword evidence="5 6" id="KW-0648">Protein biosynthesis</keyword>
<keyword evidence="9" id="KW-1185">Reference proteome</keyword>
<evidence type="ECO:0000259" key="7">
    <source>
        <dbReference type="PROSITE" id="PS50832"/>
    </source>
</evidence>
<feature type="domain" description="S1-like" evidence="7">
    <location>
        <begin position="1"/>
        <end position="40"/>
    </location>
</feature>
<keyword evidence="4 6" id="KW-0396">Initiation factor</keyword>
<evidence type="ECO:0000313" key="9">
    <source>
        <dbReference type="Proteomes" id="UP000316621"/>
    </source>
</evidence>
<evidence type="ECO:0000256" key="5">
    <source>
        <dbReference type="ARBA" id="ARBA00022917"/>
    </source>
</evidence>
<gene>
    <name evidence="8" type="ORF">C5167_005318</name>
</gene>